<dbReference type="AlphaFoldDB" id="A0A0D0E8C6"/>
<protein>
    <submittedName>
        <fullName evidence="1">Uncharacterized protein</fullName>
    </submittedName>
</protein>
<dbReference type="HOGENOM" id="CLU_2400354_0_0_1"/>
<sequence>MLMMFTCGQCTCVRTKRLFAINNLVILDEAVYLVTDALMDIAMHIQPLQTGPVKTNIISQLARMCINKHLTSAQRRRLIKRTAMETSCQTDVH</sequence>
<dbReference type="Proteomes" id="UP000054538">
    <property type="component" value="Unassembled WGS sequence"/>
</dbReference>
<evidence type="ECO:0000313" key="2">
    <source>
        <dbReference type="Proteomes" id="UP000054538"/>
    </source>
</evidence>
<evidence type="ECO:0000313" key="1">
    <source>
        <dbReference type="EMBL" id="KIK98379.1"/>
    </source>
</evidence>
<reference evidence="1 2" key="1">
    <citation type="submission" date="2014-04" db="EMBL/GenBank/DDBJ databases">
        <authorList>
            <consortium name="DOE Joint Genome Institute"/>
            <person name="Kuo A."/>
            <person name="Kohler A."/>
            <person name="Jargeat P."/>
            <person name="Nagy L.G."/>
            <person name="Floudas D."/>
            <person name="Copeland A."/>
            <person name="Barry K.W."/>
            <person name="Cichocki N."/>
            <person name="Veneault-Fourrey C."/>
            <person name="LaButti K."/>
            <person name="Lindquist E.A."/>
            <person name="Lipzen A."/>
            <person name="Lundell T."/>
            <person name="Morin E."/>
            <person name="Murat C."/>
            <person name="Sun H."/>
            <person name="Tunlid A."/>
            <person name="Henrissat B."/>
            <person name="Grigoriev I.V."/>
            <person name="Hibbett D.S."/>
            <person name="Martin F."/>
            <person name="Nordberg H.P."/>
            <person name="Cantor M.N."/>
            <person name="Hua S.X."/>
        </authorList>
    </citation>
    <scope>NUCLEOTIDE SEQUENCE [LARGE SCALE GENOMIC DNA]</scope>
    <source>
        <strain evidence="1 2">Ve08.2h10</strain>
    </source>
</reference>
<organism evidence="1 2">
    <name type="scientific">Paxillus rubicundulus Ve08.2h10</name>
    <dbReference type="NCBI Taxonomy" id="930991"/>
    <lineage>
        <taxon>Eukaryota</taxon>
        <taxon>Fungi</taxon>
        <taxon>Dikarya</taxon>
        <taxon>Basidiomycota</taxon>
        <taxon>Agaricomycotina</taxon>
        <taxon>Agaricomycetes</taxon>
        <taxon>Agaricomycetidae</taxon>
        <taxon>Boletales</taxon>
        <taxon>Paxilineae</taxon>
        <taxon>Paxillaceae</taxon>
        <taxon>Paxillus</taxon>
    </lineage>
</organism>
<accession>A0A0D0E8C6</accession>
<reference evidence="2" key="2">
    <citation type="submission" date="2015-01" db="EMBL/GenBank/DDBJ databases">
        <title>Evolutionary Origins and Diversification of the Mycorrhizal Mutualists.</title>
        <authorList>
            <consortium name="DOE Joint Genome Institute"/>
            <consortium name="Mycorrhizal Genomics Consortium"/>
            <person name="Kohler A."/>
            <person name="Kuo A."/>
            <person name="Nagy L.G."/>
            <person name="Floudas D."/>
            <person name="Copeland A."/>
            <person name="Barry K.W."/>
            <person name="Cichocki N."/>
            <person name="Veneault-Fourrey C."/>
            <person name="LaButti K."/>
            <person name="Lindquist E.A."/>
            <person name="Lipzen A."/>
            <person name="Lundell T."/>
            <person name="Morin E."/>
            <person name="Murat C."/>
            <person name="Riley R."/>
            <person name="Ohm R."/>
            <person name="Sun H."/>
            <person name="Tunlid A."/>
            <person name="Henrissat B."/>
            <person name="Grigoriev I.V."/>
            <person name="Hibbett D.S."/>
            <person name="Martin F."/>
        </authorList>
    </citation>
    <scope>NUCLEOTIDE SEQUENCE [LARGE SCALE GENOMIC DNA]</scope>
    <source>
        <strain evidence="2">Ve08.2h10</strain>
    </source>
</reference>
<name>A0A0D0E8C6_9AGAM</name>
<dbReference type="InParanoid" id="A0A0D0E8C6"/>
<keyword evidence="2" id="KW-1185">Reference proteome</keyword>
<proteinExistence type="predicted"/>
<gene>
    <name evidence="1" type="ORF">PAXRUDRAFT_692837</name>
</gene>
<dbReference type="EMBL" id="KN824895">
    <property type="protein sequence ID" value="KIK98379.1"/>
    <property type="molecule type" value="Genomic_DNA"/>
</dbReference>